<name>A0A7W3WMJ6_9ACTN</name>
<reference evidence="3" key="1">
    <citation type="submission" date="2020-05" db="EMBL/GenBank/DDBJ databases">
        <title>Classification of alakaliphilic streptomycetes isolated from an alkaline soil next to Lonar Crater, India and a proposal for the recognition of Streptomyces alkaliterrae sp. nov.</title>
        <authorList>
            <person name="Golinska P."/>
        </authorList>
    </citation>
    <scope>NUCLEOTIDE SEQUENCE [LARGE SCALE GENOMIC DNA]</scope>
    <source>
        <strain evidence="3">OF3</strain>
    </source>
</reference>
<evidence type="ECO:0000313" key="3">
    <source>
        <dbReference type="Proteomes" id="UP000525686"/>
    </source>
</evidence>
<organism evidence="2 3">
    <name type="scientific">Streptomyces alkaliterrae</name>
    <dbReference type="NCBI Taxonomy" id="2213162"/>
    <lineage>
        <taxon>Bacteria</taxon>
        <taxon>Bacillati</taxon>
        <taxon>Actinomycetota</taxon>
        <taxon>Actinomycetes</taxon>
        <taxon>Kitasatosporales</taxon>
        <taxon>Streptomycetaceae</taxon>
        <taxon>Streptomyces</taxon>
    </lineage>
</organism>
<dbReference type="AlphaFoldDB" id="A0A7W3WMJ6"/>
<protein>
    <submittedName>
        <fullName evidence="2">DNA-directed RNA polymerase sigma-70 factor</fullName>
    </submittedName>
</protein>
<keyword evidence="2" id="KW-0804">Transcription</keyword>
<evidence type="ECO:0000313" key="2">
    <source>
        <dbReference type="EMBL" id="MBB1255078.1"/>
    </source>
</evidence>
<dbReference type="GO" id="GO:0000428">
    <property type="term" value="C:DNA-directed RNA polymerase complex"/>
    <property type="evidence" value="ECO:0007669"/>
    <property type="project" value="UniProtKB-KW"/>
</dbReference>
<feature type="compositionally biased region" description="Low complexity" evidence="1">
    <location>
        <begin position="111"/>
        <end position="126"/>
    </location>
</feature>
<dbReference type="InterPro" id="IPR036388">
    <property type="entry name" value="WH-like_DNA-bd_sf"/>
</dbReference>
<keyword evidence="2" id="KW-0240">DNA-directed RNA polymerase</keyword>
<feature type="compositionally biased region" description="Basic and acidic residues" evidence="1">
    <location>
        <begin position="1"/>
        <end position="27"/>
    </location>
</feature>
<comment type="caution">
    <text evidence="2">The sequence shown here is derived from an EMBL/GenBank/DDBJ whole genome shotgun (WGS) entry which is preliminary data.</text>
</comment>
<sequence>MTFDERTDERAAVADKPARPKKPTGERKSRKARKAAARSAADSRKGGKSTGHGVERNAEHAVPTGKGRKHPKGDGPPEDRLRLGVLNRPSPVWARDEEDAERHAATRVDGESPAPEDAAAPDAAASCKDDTSQEADTDAGRDSDAGPGSAEGPAAADGAETPSAGCPAAAAFDRLHTAHAAPLTRQTFLLTGNGEVARWAVERAFHTAWERWPEVARDPDPVGWVRAEAHENALTPWLRLWPKHHSPDPYAGPVELRPFAEAFWALPRDYRRALLLHDGLGLALAEIAAETEASTPATAGRLLHAREALAEAVREVGESAPEERGPVVHDLLERVAAAHDVTPRSSKAVRSSSDLATLGRTLAVCVATTALIVTTSFTIATHKTGDLVPTGLAGTVERLTR</sequence>
<dbReference type="Gene3D" id="1.10.10.10">
    <property type="entry name" value="Winged helix-like DNA-binding domain superfamily/Winged helix DNA-binding domain"/>
    <property type="match status" value="1"/>
</dbReference>
<proteinExistence type="predicted"/>
<dbReference type="SUPFAM" id="SSF88659">
    <property type="entry name" value="Sigma3 and sigma4 domains of RNA polymerase sigma factors"/>
    <property type="match status" value="1"/>
</dbReference>
<dbReference type="RefSeq" id="WP_181354826.1">
    <property type="nucleotide sequence ID" value="NZ_JABJWZ010000166.1"/>
</dbReference>
<dbReference type="EMBL" id="JABJWZ010000166">
    <property type="protein sequence ID" value="MBB1255078.1"/>
    <property type="molecule type" value="Genomic_DNA"/>
</dbReference>
<feature type="compositionally biased region" description="Low complexity" evidence="1">
    <location>
        <begin position="145"/>
        <end position="160"/>
    </location>
</feature>
<feature type="region of interest" description="Disordered" evidence="1">
    <location>
        <begin position="1"/>
        <end position="165"/>
    </location>
</feature>
<accession>A0A7W3WMJ6</accession>
<dbReference type="InterPro" id="IPR013324">
    <property type="entry name" value="RNA_pol_sigma_r3/r4-like"/>
</dbReference>
<gene>
    <name evidence="2" type="ORF">H3146_17230</name>
</gene>
<feature type="compositionally biased region" description="Basic and acidic residues" evidence="1">
    <location>
        <begin position="72"/>
        <end position="82"/>
    </location>
</feature>
<feature type="compositionally biased region" description="Basic and acidic residues" evidence="1">
    <location>
        <begin position="100"/>
        <end position="110"/>
    </location>
</feature>
<dbReference type="Proteomes" id="UP000525686">
    <property type="component" value="Unassembled WGS sequence"/>
</dbReference>
<evidence type="ECO:0000256" key="1">
    <source>
        <dbReference type="SAM" id="MobiDB-lite"/>
    </source>
</evidence>